<feature type="non-terminal residue" evidence="7">
    <location>
        <position position="1"/>
    </location>
</feature>
<evidence type="ECO:0000256" key="1">
    <source>
        <dbReference type="ARBA" id="ARBA00022741"/>
    </source>
</evidence>
<evidence type="ECO:0000259" key="6">
    <source>
        <dbReference type="PROSITE" id="PS51383"/>
    </source>
</evidence>
<dbReference type="GO" id="GO:0052856">
    <property type="term" value="F:NAD(P)HX epimerase activity"/>
    <property type="evidence" value="ECO:0007669"/>
    <property type="project" value="TreeGrafter"/>
</dbReference>
<dbReference type="SUPFAM" id="SSF53613">
    <property type="entry name" value="Ribokinase-like"/>
    <property type="match status" value="1"/>
</dbReference>
<dbReference type="Gene3D" id="3.40.1190.20">
    <property type="match status" value="1"/>
</dbReference>
<evidence type="ECO:0000256" key="5">
    <source>
        <dbReference type="ARBA" id="ARBA00023239"/>
    </source>
</evidence>
<dbReference type="GO" id="GO:0052855">
    <property type="term" value="F:ADP-dependent NAD(P)H-hydrate dehydratase activity"/>
    <property type="evidence" value="ECO:0007669"/>
    <property type="project" value="TreeGrafter"/>
</dbReference>
<evidence type="ECO:0000256" key="4">
    <source>
        <dbReference type="ARBA" id="ARBA00023027"/>
    </source>
</evidence>
<keyword evidence="4" id="KW-0520">NAD</keyword>
<dbReference type="GO" id="GO:0110051">
    <property type="term" value="P:metabolite repair"/>
    <property type="evidence" value="ECO:0007669"/>
    <property type="project" value="TreeGrafter"/>
</dbReference>
<sequence>IFTGTLYCSAARRQSSYSGVMLTTSCPIRPTFTGSSPYAVATVTISRSRQRRCPLVLTPHPGEFSRLTDRTVKAIQSDRIGAAIDAVTSWADPAGSSPILVLKGAGTVVTDGRRVFVNGTGNPGMATGGTGDVLTGLIAAVIGQGLAPFDAACLGVHVHGAAGDLAAEELGEASLTAVDLIDLLPEALARDDT</sequence>
<dbReference type="EMBL" id="LAZR01049158">
    <property type="protein sequence ID" value="KKK90311.1"/>
    <property type="molecule type" value="Genomic_DNA"/>
</dbReference>
<dbReference type="InterPro" id="IPR017953">
    <property type="entry name" value="Carbohydrate_kinase_pred_CS"/>
</dbReference>
<dbReference type="InterPro" id="IPR000631">
    <property type="entry name" value="CARKD"/>
</dbReference>
<feature type="domain" description="YjeF C-terminal" evidence="6">
    <location>
        <begin position="1"/>
        <end position="191"/>
    </location>
</feature>
<name>A0A0F9C0V5_9ZZZZ</name>
<dbReference type="CDD" id="cd01171">
    <property type="entry name" value="YXKO-related"/>
    <property type="match status" value="1"/>
</dbReference>
<keyword evidence="1" id="KW-0547">Nucleotide-binding</keyword>
<dbReference type="Pfam" id="PF01256">
    <property type="entry name" value="Carb_kinase"/>
    <property type="match status" value="1"/>
</dbReference>
<dbReference type="PROSITE" id="PS01050">
    <property type="entry name" value="YJEF_C_2"/>
    <property type="match status" value="1"/>
</dbReference>
<keyword evidence="3" id="KW-0521">NADP</keyword>
<comment type="caution">
    <text evidence="7">The sequence shown here is derived from an EMBL/GenBank/DDBJ whole genome shotgun (WGS) entry which is preliminary data.</text>
</comment>
<keyword evidence="2" id="KW-0067">ATP-binding</keyword>
<evidence type="ECO:0000256" key="3">
    <source>
        <dbReference type="ARBA" id="ARBA00022857"/>
    </source>
</evidence>
<evidence type="ECO:0000313" key="7">
    <source>
        <dbReference type="EMBL" id="KKK90311.1"/>
    </source>
</evidence>
<reference evidence="7" key="1">
    <citation type="journal article" date="2015" name="Nature">
        <title>Complex archaea that bridge the gap between prokaryotes and eukaryotes.</title>
        <authorList>
            <person name="Spang A."/>
            <person name="Saw J.H."/>
            <person name="Jorgensen S.L."/>
            <person name="Zaremba-Niedzwiedzka K."/>
            <person name="Martijn J."/>
            <person name="Lind A.E."/>
            <person name="van Eijk R."/>
            <person name="Schleper C."/>
            <person name="Guy L."/>
            <person name="Ettema T.J."/>
        </authorList>
    </citation>
    <scope>NUCLEOTIDE SEQUENCE</scope>
</reference>
<dbReference type="PANTHER" id="PTHR12592">
    <property type="entry name" value="ATP-DEPENDENT (S)-NAD(P)H-HYDRATE DEHYDRATASE FAMILY MEMBER"/>
    <property type="match status" value="1"/>
</dbReference>
<protein>
    <recommendedName>
        <fullName evidence="6">YjeF C-terminal domain-containing protein</fullName>
    </recommendedName>
</protein>
<proteinExistence type="predicted"/>
<dbReference type="InterPro" id="IPR029056">
    <property type="entry name" value="Ribokinase-like"/>
</dbReference>
<dbReference type="GO" id="GO:0005524">
    <property type="term" value="F:ATP binding"/>
    <property type="evidence" value="ECO:0007669"/>
    <property type="project" value="UniProtKB-KW"/>
</dbReference>
<organism evidence="7">
    <name type="scientific">marine sediment metagenome</name>
    <dbReference type="NCBI Taxonomy" id="412755"/>
    <lineage>
        <taxon>unclassified sequences</taxon>
        <taxon>metagenomes</taxon>
        <taxon>ecological metagenomes</taxon>
    </lineage>
</organism>
<accession>A0A0F9C0V5</accession>
<dbReference type="AlphaFoldDB" id="A0A0F9C0V5"/>
<evidence type="ECO:0000256" key="2">
    <source>
        <dbReference type="ARBA" id="ARBA00022840"/>
    </source>
</evidence>
<dbReference type="PANTHER" id="PTHR12592:SF0">
    <property type="entry name" value="ATP-DEPENDENT (S)-NAD(P)H-HYDRATE DEHYDRATASE"/>
    <property type="match status" value="1"/>
</dbReference>
<dbReference type="PROSITE" id="PS51383">
    <property type="entry name" value="YJEF_C_3"/>
    <property type="match status" value="1"/>
</dbReference>
<gene>
    <name evidence="7" type="ORF">LCGC14_2724320</name>
</gene>
<keyword evidence="5" id="KW-0456">Lyase</keyword>